<evidence type="ECO:0000259" key="1">
    <source>
        <dbReference type="Pfam" id="PF04389"/>
    </source>
</evidence>
<dbReference type="Gene3D" id="3.40.630.10">
    <property type="entry name" value="Zn peptidases"/>
    <property type="match status" value="1"/>
</dbReference>
<dbReference type="AlphaFoldDB" id="A0A9E2NYP8"/>
<dbReference type="EMBL" id="JAHLFV010000121">
    <property type="protein sequence ID" value="MBU3849931.1"/>
    <property type="molecule type" value="Genomic_DNA"/>
</dbReference>
<protein>
    <submittedName>
        <fullName evidence="2">Zn-dependent exopeptidase M28</fullName>
    </submittedName>
</protein>
<evidence type="ECO:0000313" key="3">
    <source>
        <dbReference type="Proteomes" id="UP000823914"/>
    </source>
</evidence>
<reference evidence="2" key="1">
    <citation type="journal article" date="2021" name="PeerJ">
        <title>Extensive microbial diversity within the chicken gut microbiome revealed by metagenomics and culture.</title>
        <authorList>
            <person name="Gilroy R."/>
            <person name="Ravi A."/>
            <person name="Getino M."/>
            <person name="Pursley I."/>
            <person name="Horton D.L."/>
            <person name="Alikhan N.F."/>
            <person name="Baker D."/>
            <person name="Gharbi K."/>
            <person name="Hall N."/>
            <person name="Watson M."/>
            <person name="Adriaenssens E.M."/>
            <person name="Foster-Nyarko E."/>
            <person name="Jarju S."/>
            <person name="Secka A."/>
            <person name="Antonio M."/>
            <person name="Oren A."/>
            <person name="Chaudhuri R.R."/>
            <person name="La Ragione R."/>
            <person name="Hildebrand F."/>
            <person name="Pallen M.J."/>
        </authorList>
    </citation>
    <scope>NUCLEOTIDE SEQUENCE</scope>
    <source>
        <strain evidence="2">Gambia15-2214</strain>
    </source>
</reference>
<reference evidence="2" key="2">
    <citation type="submission" date="2021-04" db="EMBL/GenBank/DDBJ databases">
        <authorList>
            <person name="Gilroy R."/>
        </authorList>
    </citation>
    <scope>NUCLEOTIDE SEQUENCE</scope>
    <source>
        <strain evidence="2">Gambia15-2214</strain>
    </source>
</reference>
<dbReference type="InterPro" id="IPR007484">
    <property type="entry name" value="Peptidase_M28"/>
</dbReference>
<dbReference type="Pfam" id="PF04389">
    <property type="entry name" value="Peptidase_M28"/>
    <property type="match status" value="1"/>
</dbReference>
<comment type="caution">
    <text evidence="2">The sequence shown here is derived from an EMBL/GenBank/DDBJ whole genome shotgun (WGS) entry which is preliminary data.</text>
</comment>
<proteinExistence type="predicted"/>
<accession>A0A9E2NYP8</accession>
<dbReference type="Proteomes" id="UP000823914">
    <property type="component" value="Unassembled WGS sequence"/>
</dbReference>
<dbReference type="SUPFAM" id="SSF53187">
    <property type="entry name" value="Zn-dependent exopeptidases"/>
    <property type="match status" value="1"/>
</dbReference>
<organism evidence="2 3">
    <name type="scientific">Candidatus Treponema excrementipullorum</name>
    <dbReference type="NCBI Taxonomy" id="2838768"/>
    <lineage>
        <taxon>Bacteria</taxon>
        <taxon>Pseudomonadati</taxon>
        <taxon>Spirochaetota</taxon>
        <taxon>Spirochaetia</taxon>
        <taxon>Spirochaetales</taxon>
        <taxon>Treponemataceae</taxon>
        <taxon>Treponema</taxon>
    </lineage>
</organism>
<feature type="domain" description="Peptidase M28" evidence="1">
    <location>
        <begin position="59"/>
        <end position="283"/>
    </location>
</feature>
<name>A0A9E2NYP8_9SPIR</name>
<sequence>MYQEDFQQFLQQNCDRKQFILDILSDFGIKGHILSLDNSAHIIVRFPHDAYNPQFRMKTVLVHYDRVPGSPGANDNSAAVFQVLYWARRLLRFPGSHNVKIIFSDGEEMGNSEGVSEQGAFGIASKFRQLGLTNEDIYVFDCCGRGDVFVLSKAGSGQGSPGFQRQFNSLIHRTEDLLRRVSPNRWLTLPVPYSDNAGFLACGIPAVAITVLPSSEAVTYMRNLQRIPGLEASIMKGTLPKNAKPLEPYEVQEKMPATWRLLHTEYDNISSLTPQTNALMEKLLDSLAHLRTPIW</sequence>
<evidence type="ECO:0000313" key="2">
    <source>
        <dbReference type="EMBL" id="MBU3849931.1"/>
    </source>
</evidence>
<gene>
    <name evidence="2" type="ORF">IAA16_05135</name>
</gene>